<sequence length="253" mass="28856">MTQTEESRRELPIDLSTYSGRVQNSISIIQKALDVYPLDTLAISFNGGKDCTALLHLIHQVLLSRDGSKEAKPCSHIRCVCFRTPNGFPDVDAFMLEAAQIYGIDTQIVDLPIKEGEIRLHPMKTEECEGLRQWISTTTPPPRAIFMGSRRTDPYCDNLHNFDETDVKDGWPLIMRVNPIIDWTYSDIWRFIQENHVPYCDLYDKGYTSLGAMTNTIPNPHLEKEDGSFLPAHQLKEGTYERAGRVSRNNQPK</sequence>
<evidence type="ECO:0000256" key="9">
    <source>
        <dbReference type="ARBA" id="ARBA00022840"/>
    </source>
</evidence>
<dbReference type="Proteomes" id="UP000241769">
    <property type="component" value="Unassembled WGS sequence"/>
</dbReference>
<dbReference type="SUPFAM" id="SSF52402">
    <property type="entry name" value="Adenine nucleotide alpha hydrolases-like"/>
    <property type="match status" value="1"/>
</dbReference>
<evidence type="ECO:0000313" key="15">
    <source>
        <dbReference type="Proteomes" id="UP000241769"/>
    </source>
</evidence>
<keyword evidence="9" id="KW-0067">ATP-binding</keyword>
<dbReference type="InParanoid" id="A0A2P6NN72"/>
<evidence type="ECO:0000256" key="5">
    <source>
        <dbReference type="ARBA" id="ARBA00022679"/>
    </source>
</evidence>
<dbReference type="AlphaFoldDB" id="A0A2P6NN72"/>
<gene>
    <name evidence="14" type="ORF">PROFUN_07090</name>
</gene>
<proteinExistence type="predicted"/>
<evidence type="ECO:0000256" key="7">
    <source>
        <dbReference type="ARBA" id="ARBA00022741"/>
    </source>
</evidence>
<feature type="domain" description="Phosphoadenosine phosphosulphate reductase" evidence="13">
    <location>
        <begin position="41"/>
        <end position="217"/>
    </location>
</feature>
<name>A0A2P6NN72_9EUKA</name>
<dbReference type="GO" id="GO:0003919">
    <property type="term" value="F:FMN adenylyltransferase activity"/>
    <property type="evidence" value="ECO:0007669"/>
    <property type="project" value="UniProtKB-EC"/>
</dbReference>
<comment type="pathway">
    <text evidence="1">Cofactor biosynthesis; FAD biosynthesis; FAD from FMN: step 1/1.</text>
</comment>
<evidence type="ECO:0000256" key="11">
    <source>
        <dbReference type="ARBA" id="ARBA00031871"/>
    </source>
</evidence>
<dbReference type="OrthoDB" id="270728at2759"/>
<evidence type="ECO:0000256" key="2">
    <source>
        <dbReference type="ARBA" id="ARBA00012393"/>
    </source>
</evidence>
<keyword evidence="3" id="KW-0285">Flavoprotein</keyword>
<comment type="catalytic activity">
    <reaction evidence="12">
        <text>FMN + ATP + H(+) = FAD + diphosphate</text>
        <dbReference type="Rhea" id="RHEA:17237"/>
        <dbReference type="ChEBI" id="CHEBI:15378"/>
        <dbReference type="ChEBI" id="CHEBI:30616"/>
        <dbReference type="ChEBI" id="CHEBI:33019"/>
        <dbReference type="ChEBI" id="CHEBI:57692"/>
        <dbReference type="ChEBI" id="CHEBI:58210"/>
        <dbReference type="EC" id="2.7.7.2"/>
    </reaction>
</comment>
<comment type="caution">
    <text evidence="14">The sequence shown here is derived from an EMBL/GenBank/DDBJ whole genome shotgun (WGS) entry which is preliminary data.</text>
</comment>
<dbReference type="Pfam" id="PF01507">
    <property type="entry name" value="PAPS_reduct"/>
    <property type="match status" value="1"/>
</dbReference>
<dbReference type="EMBL" id="MDYQ01000046">
    <property type="protein sequence ID" value="PRP85382.1"/>
    <property type="molecule type" value="Genomic_DNA"/>
</dbReference>
<keyword evidence="4" id="KW-0288">FMN</keyword>
<accession>A0A2P6NN72</accession>
<evidence type="ECO:0000256" key="6">
    <source>
        <dbReference type="ARBA" id="ARBA00022695"/>
    </source>
</evidence>
<dbReference type="CDD" id="cd23948">
    <property type="entry name" value="FAD_synthase"/>
    <property type="match status" value="1"/>
</dbReference>
<dbReference type="PANTHER" id="PTHR23293:SF9">
    <property type="entry name" value="FAD SYNTHASE"/>
    <property type="match status" value="1"/>
</dbReference>
<evidence type="ECO:0000256" key="10">
    <source>
        <dbReference type="ARBA" id="ARBA00031145"/>
    </source>
</evidence>
<evidence type="ECO:0000256" key="3">
    <source>
        <dbReference type="ARBA" id="ARBA00022630"/>
    </source>
</evidence>
<keyword evidence="7" id="KW-0547">Nucleotide-binding</keyword>
<keyword evidence="15" id="KW-1185">Reference proteome</keyword>
<dbReference type="GO" id="GO:0005524">
    <property type="term" value="F:ATP binding"/>
    <property type="evidence" value="ECO:0007669"/>
    <property type="project" value="UniProtKB-KW"/>
</dbReference>
<dbReference type="InterPro" id="IPR002500">
    <property type="entry name" value="PAPS_reduct_dom"/>
</dbReference>
<dbReference type="GO" id="GO:0006747">
    <property type="term" value="P:FAD biosynthetic process"/>
    <property type="evidence" value="ECO:0007669"/>
    <property type="project" value="TreeGrafter"/>
</dbReference>
<keyword evidence="8" id="KW-0274">FAD</keyword>
<evidence type="ECO:0000313" key="14">
    <source>
        <dbReference type="EMBL" id="PRP85382.1"/>
    </source>
</evidence>
<dbReference type="FunCoup" id="A0A2P6NN72">
    <property type="interactions" value="72"/>
</dbReference>
<dbReference type="EC" id="2.7.7.2" evidence="2"/>
<keyword evidence="6" id="KW-0548">Nucleotidyltransferase</keyword>
<dbReference type="PANTHER" id="PTHR23293">
    <property type="entry name" value="FAD SYNTHETASE-RELATED FMN ADENYLYLTRANSFERASE"/>
    <property type="match status" value="1"/>
</dbReference>
<keyword evidence="5" id="KW-0808">Transferase</keyword>
<evidence type="ECO:0000256" key="4">
    <source>
        <dbReference type="ARBA" id="ARBA00022643"/>
    </source>
</evidence>
<evidence type="ECO:0000256" key="8">
    <source>
        <dbReference type="ARBA" id="ARBA00022827"/>
    </source>
</evidence>
<dbReference type="Gene3D" id="3.40.50.620">
    <property type="entry name" value="HUPs"/>
    <property type="match status" value="1"/>
</dbReference>
<reference evidence="14 15" key="1">
    <citation type="journal article" date="2018" name="Genome Biol. Evol.">
        <title>Multiple Roots of Fruiting Body Formation in Amoebozoa.</title>
        <authorList>
            <person name="Hillmann F."/>
            <person name="Forbes G."/>
            <person name="Novohradska S."/>
            <person name="Ferling I."/>
            <person name="Riege K."/>
            <person name="Groth M."/>
            <person name="Westermann M."/>
            <person name="Marz M."/>
            <person name="Spaller T."/>
            <person name="Winckler T."/>
            <person name="Schaap P."/>
            <person name="Glockner G."/>
        </authorList>
    </citation>
    <scope>NUCLEOTIDE SEQUENCE [LARGE SCALE GENOMIC DNA]</scope>
    <source>
        <strain evidence="14 15">Jena</strain>
    </source>
</reference>
<organism evidence="14 15">
    <name type="scientific">Planoprotostelium fungivorum</name>
    <dbReference type="NCBI Taxonomy" id="1890364"/>
    <lineage>
        <taxon>Eukaryota</taxon>
        <taxon>Amoebozoa</taxon>
        <taxon>Evosea</taxon>
        <taxon>Variosea</taxon>
        <taxon>Cavosteliida</taxon>
        <taxon>Cavosteliaceae</taxon>
        <taxon>Planoprotostelium</taxon>
    </lineage>
</organism>
<evidence type="ECO:0000256" key="1">
    <source>
        <dbReference type="ARBA" id="ARBA00004726"/>
    </source>
</evidence>
<dbReference type="STRING" id="1890364.A0A2P6NN72"/>
<evidence type="ECO:0000259" key="13">
    <source>
        <dbReference type="Pfam" id="PF01507"/>
    </source>
</evidence>
<protein>
    <recommendedName>
        <fullName evidence="2">FAD synthase</fullName>
        <ecNumber evidence="2">2.7.7.2</ecNumber>
    </recommendedName>
    <alternativeName>
        <fullName evidence="10">FAD pyrophosphorylase</fullName>
    </alternativeName>
    <alternativeName>
        <fullName evidence="11">FMN adenylyltransferase</fullName>
    </alternativeName>
</protein>
<dbReference type="InterPro" id="IPR014729">
    <property type="entry name" value="Rossmann-like_a/b/a_fold"/>
</dbReference>
<evidence type="ECO:0000256" key="12">
    <source>
        <dbReference type="ARBA" id="ARBA00049494"/>
    </source>
</evidence>